<sequence>MNILYDIAMPYADAFFSSLGEAKAFESGSLTCEALVDIDALFVRSTTKVDETLLQKANKLQFVATATAGFNHLDIDYLEQNNVKWYAAGGCNATAVAEYVTSAIFQLAFEDEFNPFIKKVAIIGAGNVGTALAGILKGLQINCVLCDPPLQKIGDQRSFVNFETAMQADIICLHTPLATKGDFSTLHMFGSDELSKLSEHQYLINACRGEVIDNDALLSCFEMGKKLNVVLDVWENEPFIKHELIPHVRIATAHVAGHTLEGKARGTSMVYDAFCRHFNKKNVLKLEQFLPDFEKNLCVDPSFSPLNQLFQMVKFMYDIKKDDGIFRSRMAKSEAFADIRTHYPVRREFSAVQTEFAADTAHKKNNKNVAQIAASIGFKIAN</sequence>
<dbReference type="STRING" id="1121922.GCA_000428905_00827"/>
<dbReference type="UniPathway" id="UPA00244">
    <property type="reaction ID" value="UER00310"/>
</dbReference>
<dbReference type="Proteomes" id="UP000006251">
    <property type="component" value="Unassembled WGS sequence"/>
</dbReference>
<keyword evidence="2 5" id="KW-0560">Oxidoreductase</keyword>
<dbReference type="GO" id="GO:0033711">
    <property type="term" value="F:4-phosphoerythronate dehydrogenase activity"/>
    <property type="evidence" value="ECO:0007669"/>
    <property type="project" value="UniProtKB-EC"/>
</dbReference>
<feature type="domain" description="Erythronate-4-phosphate dehydrogenase dimerisation" evidence="8">
    <location>
        <begin position="307"/>
        <end position="357"/>
    </location>
</feature>
<keyword evidence="3 5" id="KW-0520">NAD</keyword>
<dbReference type="Pfam" id="PF02826">
    <property type="entry name" value="2-Hacid_dh_C"/>
    <property type="match status" value="1"/>
</dbReference>
<dbReference type="InterPro" id="IPR020921">
    <property type="entry name" value="Erythronate-4-P_DHase"/>
</dbReference>
<feature type="active site" description="Proton donor" evidence="5">
    <location>
        <position position="254"/>
    </location>
</feature>
<comment type="similarity">
    <text evidence="5">Belongs to the D-isomer specific 2-hydroxyacid dehydrogenase family. PdxB subfamily.</text>
</comment>
<protein>
    <recommendedName>
        <fullName evidence="5">Erythronate-4-phosphate dehydrogenase</fullName>
        <ecNumber evidence="5">1.1.1.290</ecNumber>
    </recommendedName>
</protein>
<feature type="domain" description="D-isomer specific 2-hydroxyacid dehydrogenase catalytic" evidence="6">
    <location>
        <begin position="26"/>
        <end position="282"/>
    </location>
</feature>
<dbReference type="HAMAP" id="MF_01825">
    <property type="entry name" value="PdxB"/>
    <property type="match status" value="1"/>
</dbReference>
<comment type="caution">
    <text evidence="5">Lacks conserved residue(s) required for the propagation of feature annotation.</text>
</comment>
<keyword evidence="4 5" id="KW-0664">Pyridoxine biosynthesis</keyword>
<dbReference type="InterPro" id="IPR006140">
    <property type="entry name" value="D-isomer_DH_NAD-bd"/>
</dbReference>
<feature type="binding site" evidence="5">
    <location>
        <position position="175"/>
    </location>
    <ligand>
        <name>NAD(+)</name>
        <dbReference type="ChEBI" id="CHEBI:57540"/>
    </ligand>
</feature>
<feature type="binding site" evidence="5">
    <location>
        <position position="257"/>
    </location>
    <ligand>
        <name>NAD(+)</name>
        <dbReference type="ChEBI" id="CHEBI:57540"/>
    </ligand>
</feature>
<comment type="catalytic activity">
    <reaction evidence="5">
        <text>4-phospho-D-erythronate + NAD(+) = (R)-3-hydroxy-2-oxo-4-phosphooxybutanoate + NADH + H(+)</text>
        <dbReference type="Rhea" id="RHEA:18829"/>
        <dbReference type="ChEBI" id="CHEBI:15378"/>
        <dbReference type="ChEBI" id="CHEBI:57540"/>
        <dbReference type="ChEBI" id="CHEBI:57945"/>
        <dbReference type="ChEBI" id="CHEBI:58538"/>
        <dbReference type="ChEBI" id="CHEBI:58766"/>
        <dbReference type="EC" id="1.1.1.290"/>
    </reaction>
</comment>
<name>K6ZDH9_9ALTE</name>
<evidence type="ECO:0000256" key="5">
    <source>
        <dbReference type="HAMAP-Rule" id="MF_01825"/>
    </source>
</evidence>
<dbReference type="GO" id="GO:0036001">
    <property type="term" value="P:'de novo' pyridoxal 5'-phosphate biosynthetic process"/>
    <property type="evidence" value="ECO:0007669"/>
    <property type="project" value="TreeGrafter"/>
</dbReference>
<evidence type="ECO:0000259" key="7">
    <source>
        <dbReference type="Pfam" id="PF02826"/>
    </source>
</evidence>
<dbReference type="Pfam" id="PF11890">
    <property type="entry name" value="DUF3410"/>
    <property type="match status" value="1"/>
</dbReference>
<evidence type="ECO:0000256" key="3">
    <source>
        <dbReference type="ARBA" id="ARBA00023027"/>
    </source>
</evidence>
<feature type="binding site" evidence="5">
    <location>
        <position position="67"/>
    </location>
    <ligand>
        <name>substrate</name>
    </ligand>
</feature>
<dbReference type="GO" id="GO:0051287">
    <property type="term" value="F:NAD binding"/>
    <property type="evidence" value="ECO:0007669"/>
    <property type="project" value="InterPro"/>
</dbReference>
<dbReference type="AlphaFoldDB" id="K6ZDH9"/>
<dbReference type="PANTHER" id="PTHR42938:SF9">
    <property type="entry name" value="FORMATE DEHYDROGENASE 1"/>
    <property type="match status" value="1"/>
</dbReference>
<dbReference type="InterPro" id="IPR038251">
    <property type="entry name" value="PdxB_dimer_sf"/>
</dbReference>
<dbReference type="EC" id="1.1.1.290" evidence="5"/>
<dbReference type="Gene3D" id="3.40.50.720">
    <property type="entry name" value="NAD(P)-binding Rossmann-like Domain"/>
    <property type="match status" value="2"/>
</dbReference>
<comment type="caution">
    <text evidence="9">The sequence shown here is derived from an EMBL/GenBank/DDBJ whole genome shotgun (WGS) entry which is preliminary data.</text>
</comment>
<evidence type="ECO:0000256" key="4">
    <source>
        <dbReference type="ARBA" id="ARBA00023096"/>
    </source>
</evidence>
<feature type="binding site" evidence="5">
    <location>
        <position position="45"/>
    </location>
    <ligand>
        <name>substrate</name>
    </ligand>
</feature>
<evidence type="ECO:0000259" key="6">
    <source>
        <dbReference type="Pfam" id="PF00389"/>
    </source>
</evidence>
<comment type="subunit">
    <text evidence="5">Homodimer.</text>
</comment>
<reference evidence="10" key="1">
    <citation type="journal article" date="2014" name="Environ. Microbiol.">
        <title>Comparative genomics of the marine bacterial genus Glaciecola reveals the high degree of genomic diversity and genomic characteristic for cold adaptation.</title>
        <authorList>
            <person name="Qin Q.L."/>
            <person name="Xie B.B."/>
            <person name="Yu Y."/>
            <person name="Shu Y.L."/>
            <person name="Rong J.C."/>
            <person name="Zhang Y.J."/>
            <person name="Zhao D.L."/>
            <person name="Chen X.L."/>
            <person name="Zhang X.Y."/>
            <person name="Chen B."/>
            <person name="Zhou B.C."/>
            <person name="Zhang Y.Z."/>
        </authorList>
    </citation>
    <scope>NUCLEOTIDE SEQUENCE [LARGE SCALE GENOMIC DNA]</scope>
    <source>
        <strain evidence="10">ACAM 615</strain>
    </source>
</reference>
<dbReference type="SUPFAM" id="SSF51735">
    <property type="entry name" value="NAD(P)-binding Rossmann-fold domains"/>
    <property type="match status" value="1"/>
</dbReference>
<gene>
    <name evidence="5 9" type="primary">pdxB</name>
    <name evidence="9" type="ORF">GPAL_1520</name>
</gene>
<dbReference type="GO" id="GO:0005829">
    <property type="term" value="C:cytosol"/>
    <property type="evidence" value="ECO:0007669"/>
    <property type="project" value="TreeGrafter"/>
</dbReference>
<feature type="domain" description="D-isomer specific 2-hydroxyacid dehydrogenase NAD-binding" evidence="7">
    <location>
        <begin position="118"/>
        <end position="256"/>
    </location>
</feature>
<feature type="active site" evidence="5">
    <location>
        <position position="237"/>
    </location>
</feature>
<comment type="subcellular location">
    <subcellularLocation>
        <location evidence="5">Cytoplasm</location>
    </subcellularLocation>
</comment>
<dbReference type="GO" id="GO:0008615">
    <property type="term" value="P:pyridoxine biosynthetic process"/>
    <property type="evidence" value="ECO:0007669"/>
    <property type="project" value="UniProtKB-UniRule"/>
</dbReference>
<keyword evidence="10" id="KW-1185">Reference proteome</keyword>
<organism evidence="9 10">
    <name type="scientific">Brumicola pallidula DSM 14239 = ACAM 615</name>
    <dbReference type="NCBI Taxonomy" id="1121922"/>
    <lineage>
        <taxon>Bacteria</taxon>
        <taxon>Pseudomonadati</taxon>
        <taxon>Pseudomonadota</taxon>
        <taxon>Gammaproteobacteria</taxon>
        <taxon>Alteromonadales</taxon>
        <taxon>Alteromonadaceae</taxon>
        <taxon>Brumicola</taxon>
    </lineage>
</organism>
<dbReference type="CDD" id="cd12158">
    <property type="entry name" value="ErythrP_dh"/>
    <property type="match status" value="1"/>
</dbReference>
<evidence type="ECO:0000256" key="2">
    <source>
        <dbReference type="ARBA" id="ARBA00023002"/>
    </source>
</evidence>
<evidence type="ECO:0000256" key="1">
    <source>
        <dbReference type="ARBA" id="ARBA00022490"/>
    </source>
</evidence>
<dbReference type="RefSeq" id="WP_006010519.1">
    <property type="nucleotide sequence ID" value="NZ_BAEQ01000023.1"/>
</dbReference>
<comment type="pathway">
    <text evidence="5">Cofactor biosynthesis; pyridoxine 5'-phosphate biosynthesis; pyridoxine 5'-phosphate from D-erythrose 4-phosphate: step 2/5.</text>
</comment>
<dbReference type="GO" id="GO:0046983">
    <property type="term" value="F:protein dimerization activity"/>
    <property type="evidence" value="ECO:0007669"/>
    <property type="project" value="InterPro"/>
</dbReference>
<dbReference type="SUPFAM" id="SSF52283">
    <property type="entry name" value="Formate/glycerate dehydrogenase catalytic domain-like"/>
    <property type="match status" value="1"/>
</dbReference>
<accession>K6ZDH9</accession>
<dbReference type="Pfam" id="PF00389">
    <property type="entry name" value="2-Hacid_dh"/>
    <property type="match status" value="1"/>
</dbReference>
<dbReference type="EMBL" id="BAEQ01000023">
    <property type="protein sequence ID" value="GAC28387.1"/>
    <property type="molecule type" value="Genomic_DNA"/>
</dbReference>
<evidence type="ECO:0000313" key="10">
    <source>
        <dbReference type="Proteomes" id="UP000006251"/>
    </source>
</evidence>
<evidence type="ECO:0000313" key="9">
    <source>
        <dbReference type="EMBL" id="GAC28387.1"/>
    </source>
</evidence>
<feature type="binding site" evidence="5">
    <location>
        <position position="232"/>
    </location>
    <ligand>
        <name>NAD(+)</name>
        <dbReference type="ChEBI" id="CHEBI:57540"/>
    </ligand>
</feature>
<keyword evidence="1 5" id="KW-0963">Cytoplasm</keyword>
<dbReference type="InterPro" id="IPR006139">
    <property type="entry name" value="D-isomer_2_OHA_DH_cat_dom"/>
</dbReference>
<evidence type="ECO:0000259" key="8">
    <source>
        <dbReference type="Pfam" id="PF11890"/>
    </source>
</evidence>
<dbReference type="OrthoDB" id="9770208at2"/>
<dbReference type="InterPro" id="IPR024531">
    <property type="entry name" value="Erythronate-4-P_DHase_dimer"/>
</dbReference>
<dbReference type="Gene3D" id="3.30.1370.170">
    <property type="match status" value="1"/>
</dbReference>
<comment type="function">
    <text evidence="5">Catalyzes the oxidation of erythronate-4-phosphate to 3-hydroxy-2-oxo-4-phosphonooxybutanoate.</text>
</comment>
<dbReference type="PANTHER" id="PTHR42938">
    <property type="entry name" value="FORMATE DEHYDROGENASE 1"/>
    <property type="match status" value="1"/>
</dbReference>
<feature type="binding site" evidence="5">
    <location>
        <position position="147"/>
    </location>
    <ligand>
        <name>NAD(+)</name>
        <dbReference type="ChEBI" id="CHEBI:57540"/>
    </ligand>
</feature>
<dbReference type="InterPro" id="IPR036291">
    <property type="entry name" value="NAD(P)-bd_dom_sf"/>
</dbReference>
<feature type="active site" evidence="5">
    <location>
        <position position="208"/>
    </location>
</feature>
<proteinExistence type="inferred from homology"/>